<evidence type="ECO:0000256" key="2">
    <source>
        <dbReference type="SAM" id="Phobius"/>
    </source>
</evidence>
<feature type="compositionally biased region" description="Polar residues" evidence="1">
    <location>
        <begin position="80"/>
        <end position="89"/>
    </location>
</feature>
<dbReference type="Proteomes" id="UP000828390">
    <property type="component" value="Unassembled WGS sequence"/>
</dbReference>
<dbReference type="AlphaFoldDB" id="A0A9D4GDG2"/>
<keyword evidence="4" id="KW-1185">Reference proteome</keyword>
<keyword evidence="2" id="KW-0472">Membrane</keyword>
<sequence length="98" mass="11222">MASLINCSLTLAVPVAIIFCLFYVCQRMVWRRVFIEALPNVSHHRTRDTAPIIQHDNHDAEDILGMTWDQQKVECPPPSNEQACTTNTLEYPPDQQRA</sequence>
<reference evidence="3" key="1">
    <citation type="journal article" date="2019" name="bioRxiv">
        <title>The Genome of the Zebra Mussel, Dreissena polymorpha: A Resource for Invasive Species Research.</title>
        <authorList>
            <person name="McCartney M.A."/>
            <person name="Auch B."/>
            <person name="Kono T."/>
            <person name="Mallez S."/>
            <person name="Zhang Y."/>
            <person name="Obille A."/>
            <person name="Becker A."/>
            <person name="Abrahante J.E."/>
            <person name="Garbe J."/>
            <person name="Badalamenti J.P."/>
            <person name="Herman A."/>
            <person name="Mangelson H."/>
            <person name="Liachko I."/>
            <person name="Sullivan S."/>
            <person name="Sone E.D."/>
            <person name="Koren S."/>
            <person name="Silverstein K.A.T."/>
            <person name="Beckman K.B."/>
            <person name="Gohl D.M."/>
        </authorList>
    </citation>
    <scope>NUCLEOTIDE SEQUENCE</scope>
    <source>
        <strain evidence="3">Duluth1</strain>
        <tissue evidence="3">Whole animal</tissue>
    </source>
</reference>
<keyword evidence="2" id="KW-0812">Transmembrane</keyword>
<dbReference type="EMBL" id="JAIWYP010000006">
    <property type="protein sequence ID" value="KAH3811982.1"/>
    <property type="molecule type" value="Genomic_DNA"/>
</dbReference>
<proteinExistence type="predicted"/>
<protein>
    <submittedName>
        <fullName evidence="3">Uncharacterized protein</fullName>
    </submittedName>
</protein>
<name>A0A9D4GDG2_DREPO</name>
<keyword evidence="2" id="KW-1133">Transmembrane helix</keyword>
<evidence type="ECO:0000313" key="4">
    <source>
        <dbReference type="Proteomes" id="UP000828390"/>
    </source>
</evidence>
<organism evidence="3 4">
    <name type="scientific">Dreissena polymorpha</name>
    <name type="common">Zebra mussel</name>
    <name type="synonym">Mytilus polymorpha</name>
    <dbReference type="NCBI Taxonomy" id="45954"/>
    <lineage>
        <taxon>Eukaryota</taxon>
        <taxon>Metazoa</taxon>
        <taxon>Spiralia</taxon>
        <taxon>Lophotrochozoa</taxon>
        <taxon>Mollusca</taxon>
        <taxon>Bivalvia</taxon>
        <taxon>Autobranchia</taxon>
        <taxon>Heteroconchia</taxon>
        <taxon>Euheterodonta</taxon>
        <taxon>Imparidentia</taxon>
        <taxon>Neoheterodontei</taxon>
        <taxon>Myida</taxon>
        <taxon>Dreissenoidea</taxon>
        <taxon>Dreissenidae</taxon>
        <taxon>Dreissena</taxon>
    </lineage>
</organism>
<comment type="caution">
    <text evidence="3">The sequence shown here is derived from an EMBL/GenBank/DDBJ whole genome shotgun (WGS) entry which is preliminary data.</text>
</comment>
<accession>A0A9D4GDG2</accession>
<reference evidence="3" key="2">
    <citation type="submission" date="2020-11" db="EMBL/GenBank/DDBJ databases">
        <authorList>
            <person name="McCartney M.A."/>
            <person name="Auch B."/>
            <person name="Kono T."/>
            <person name="Mallez S."/>
            <person name="Becker A."/>
            <person name="Gohl D.M."/>
            <person name="Silverstein K.A.T."/>
            <person name="Koren S."/>
            <person name="Bechman K.B."/>
            <person name="Herman A."/>
            <person name="Abrahante J.E."/>
            <person name="Garbe J."/>
        </authorList>
    </citation>
    <scope>NUCLEOTIDE SEQUENCE</scope>
    <source>
        <strain evidence="3">Duluth1</strain>
        <tissue evidence="3">Whole animal</tissue>
    </source>
</reference>
<feature type="region of interest" description="Disordered" evidence="1">
    <location>
        <begin position="75"/>
        <end position="98"/>
    </location>
</feature>
<evidence type="ECO:0000256" key="1">
    <source>
        <dbReference type="SAM" id="MobiDB-lite"/>
    </source>
</evidence>
<evidence type="ECO:0000313" key="3">
    <source>
        <dbReference type="EMBL" id="KAH3811982.1"/>
    </source>
</evidence>
<feature type="transmembrane region" description="Helical" evidence="2">
    <location>
        <begin position="6"/>
        <end position="25"/>
    </location>
</feature>
<gene>
    <name evidence="3" type="ORF">DPMN_140401</name>
</gene>